<gene>
    <name evidence="10" type="ORF">VNO80_16544</name>
</gene>
<keyword evidence="9" id="KW-0175">Coiled coil</keyword>
<dbReference type="EMBL" id="JAYMYR010000006">
    <property type="protein sequence ID" value="KAK7357260.1"/>
    <property type="molecule type" value="Genomic_DNA"/>
</dbReference>
<evidence type="ECO:0000256" key="4">
    <source>
        <dbReference type="ARBA" id="ARBA00022525"/>
    </source>
</evidence>
<evidence type="ECO:0000256" key="1">
    <source>
        <dbReference type="ARBA" id="ARBA00004191"/>
    </source>
</evidence>
<dbReference type="InterPro" id="IPR012334">
    <property type="entry name" value="Pectin_lyas_fold"/>
</dbReference>
<evidence type="ECO:0000256" key="7">
    <source>
        <dbReference type="ARBA" id="ARBA00023316"/>
    </source>
</evidence>
<evidence type="ECO:0000256" key="6">
    <source>
        <dbReference type="ARBA" id="ARBA00023295"/>
    </source>
</evidence>
<accession>A0AAN9R091</accession>
<keyword evidence="4" id="KW-0964">Secreted</keyword>
<evidence type="ECO:0000313" key="10">
    <source>
        <dbReference type="EMBL" id="KAK7357260.1"/>
    </source>
</evidence>
<keyword evidence="3" id="KW-0134">Cell wall</keyword>
<keyword evidence="5 8" id="KW-0378">Hydrolase</keyword>
<proteinExistence type="inferred from homology"/>
<dbReference type="InterPro" id="IPR000743">
    <property type="entry name" value="Glyco_hydro_28"/>
</dbReference>
<sequence>MSTRNHQCLIKSCLHPWEGKAQSEEELKQENAKLKQENIELTSASVEGYEEGLNSQGYHNFTFHRFKVSAPAYSHNIDGIHIGRSIDVNVLNTNIATGDDCVSLGDDCIQVLVKNLKCGPGRGISIGSLGKYKEEKLVEGIKVKDCTLKGIDNGVRIKTWPNESRKIIVTHMKFENITMNNVMNPFIIDQEYCPWNQCSKDNYSLIHSCKP</sequence>
<comment type="subcellular location">
    <subcellularLocation>
        <location evidence="1">Secreted</location>
        <location evidence="1">Cell wall</location>
    </subcellularLocation>
</comment>
<evidence type="ECO:0000256" key="2">
    <source>
        <dbReference type="ARBA" id="ARBA00008834"/>
    </source>
</evidence>
<comment type="caution">
    <text evidence="10">The sequence shown here is derived from an EMBL/GenBank/DDBJ whole genome shotgun (WGS) entry which is preliminary data.</text>
</comment>
<protein>
    <recommendedName>
        <fullName evidence="12">Polygalacturonase</fullName>
    </recommendedName>
</protein>
<organism evidence="10 11">
    <name type="scientific">Phaseolus coccineus</name>
    <name type="common">Scarlet runner bean</name>
    <name type="synonym">Phaseolus multiflorus</name>
    <dbReference type="NCBI Taxonomy" id="3886"/>
    <lineage>
        <taxon>Eukaryota</taxon>
        <taxon>Viridiplantae</taxon>
        <taxon>Streptophyta</taxon>
        <taxon>Embryophyta</taxon>
        <taxon>Tracheophyta</taxon>
        <taxon>Spermatophyta</taxon>
        <taxon>Magnoliopsida</taxon>
        <taxon>eudicotyledons</taxon>
        <taxon>Gunneridae</taxon>
        <taxon>Pentapetalae</taxon>
        <taxon>rosids</taxon>
        <taxon>fabids</taxon>
        <taxon>Fabales</taxon>
        <taxon>Fabaceae</taxon>
        <taxon>Papilionoideae</taxon>
        <taxon>50 kb inversion clade</taxon>
        <taxon>NPAAA clade</taxon>
        <taxon>indigoferoid/millettioid clade</taxon>
        <taxon>Phaseoleae</taxon>
        <taxon>Phaseolus</taxon>
    </lineage>
</organism>
<evidence type="ECO:0000256" key="3">
    <source>
        <dbReference type="ARBA" id="ARBA00022512"/>
    </source>
</evidence>
<dbReference type="GO" id="GO:0071555">
    <property type="term" value="P:cell wall organization"/>
    <property type="evidence" value="ECO:0007669"/>
    <property type="project" value="UniProtKB-KW"/>
</dbReference>
<evidence type="ECO:0000256" key="9">
    <source>
        <dbReference type="SAM" id="Coils"/>
    </source>
</evidence>
<keyword evidence="6 8" id="KW-0326">Glycosidase</keyword>
<reference evidence="10 11" key="1">
    <citation type="submission" date="2024-01" db="EMBL/GenBank/DDBJ databases">
        <title>The genomes of 5 underutilized Papilionoideae crops provide insights into root nodulation and disease resistanc.</title>
        <authorList>
            <person name="Jiang F."/>
        </authorList>
    </citation>
    <scope>NUCLEOTIDE SEQUENCE [LARGE SCALE GENOMIC DNA]</scope>
    <source>
        <strain evidence="10">JINMINGXINNONG_FW02</strain>
        <tissue evidence="10">Leaves</tissue>
    </source>
</reference>
<dbReference type="GO" id="GO:0004650">
    <property type="term" value="F:polygalacturonase activity"/>
    <property type="evidence" value="ECO:0007669"/>
    <property type="project" value="InterPro"/>
</dbReference>
<name>A0AAN9R091_PHACN</name>
<evidence type="ECO:0008006" key="12">
    <source>
        <dbReference type="Google" id="ProtNLM"/>
    </source>
</evidence>
<dbReference type="InterPro" id="IPR011050">
    <property type="entry name" value="Pectin_lyase_fold/virulence"/>
</dbReference>
<dbReference type="Proteomes" id="UP001374584">
    <property type="component" value="Unassembled WGS sequence"/>
</dbReference>
<evidence type="ECO:0000256" key="5">
    <source>
        <dbReference type="ARBA" id="ARBA00022801"/>
    </source>
</evidence>
<comment type="similarity">
    <text evidence="2 8">Belongs to the glycosyl hydrolase 28 family.</text>
</comment>
<evidence type="ECO:0000313" key="11">
    <source>
        <dbReference type="Proteomes" id="UP001374584"/>
    </source>
</evidence>
<evidence type="ECO:0000256" key="8">
    <source>
        <dbReference type="RuleBase" id="RU361169"/>
    </source>
</evidence>
<dbReference type="GO" id="GO:0005975">
    <property type="term" value="P:carbohydrate metabolic process"/>
    <property type="evidence" value="ECO:0007669"/>
    <property type="project" value="InterPro"/>
</dbReference>
<dbReference type="Pfam" id="PF00295">
    <property type="entry name" value="Glyco_hydro_28"/>
    <property type="match status" value="1"/>
</dbReference>
<dbReference type="Gene3D" id="2.160.20.10">
    <property type="entry name" value="Single-stranded right-handed beta-helix, Pectin lyase-like"/>
    <property type="match status" value="1"/>
</dbReference>
<dbReference type="SUPFAM" id="SSF51126">
    <property type="entry name" value="Pectin lyase-like"/>
    <property type="match status" value="1"/>
</dbReference>
<keyword evidence="11" id="KW-1185">Reference proteome</keyword>
<feature type="coiled-coil region" evidence="9">
    <location>
        <begin position="20"/>
        <end position="47"/>
    </location>
</feature>
<keyword evidence="7" id="KW-0961">Cell wall biogenesis/degradation</keyword>
<dbReference type="PANTHER" id="PTHR31375">
    <property type="match status" value="1"/>
</dbReference>
<dbReference type="AlphaFoldDB" id="A0AAN9R091"/>